<reference evidence="8" key="1">
    <citation type="submission" date="2012-09" db="EMBL/GenBank/DDBJ databases">
        <authorList>
            <person name="Weinstock G."/>
            <person name="Sodergren E."/>
            <person name="Clifton S."/>
            <person name="Fulton L."/>
            <person name="Fulton B."/>
            <person name="Courtney L."/>
            <person name="Fronick C."/>
            <person name="Harrison M."/>
            <person name="Strong C."/>
            <person name="Farmer C."/>
            <person name="Delehaunty K."/>
            <person name="Markovic C."/>
            <person name="Hall O."/>
            <person name="Minx P."/>
            <person name="Tomlinson C."/>
            <person name="Mitreva M."/>
            <person name="Nelson J."/>
            <person name="Hou S."/>
            <person name="Wollam A."/>
            <person name="Pepin K.H."/>
            <person name="Johnson M."/>
            <person name="Bhonagiri V."/>
            <person name="Nash W.E."/>
            <person name="Suruliraj S."/>
            <person name="Warren W."/>
            <person name="Chinwalla A."/>
            <person name="Mardis E.R."/>
            <person name="Wilson R.K."/>
        </authorList>
    </citation>
    <scope>NUCLEOTIDE SEQUENCE [LARGE SCALE GENOMIC DNA]</scope>
    <source>
        <strain evidence="8">OS1</strain>
    </source>
</reference>
<keyword evidence="5" id="KW-0472">Membrane</keyword>
<dbReference type="InterPro" id="IPR004960">
    <property type="entry name" value="LipA_acyltrans"/>
</dbReference>
<dbReference type="EMBL" id="ACJX03000001">
    <property type="protein sequence ID" value="KRT34908.1"/>
    <property type="molecule type" value="Genomic_DNA"/>
</dbReference>
<evidence type="ECO:0000313" key="8">
    <source>
        <dbReference type="Proteomes" id="UP000005273"/>
    </source>
</evidence>
<evidence type="ECO:0000313" key="7">
    <source>
        <dbReference type="EMBL" id="KRT34908.1"/>
    </source>
</evidence>
<dbReference type="STRING" id="592015.HMPREF1705_04160"/>
<keyword evidence="2" id="KW-1003">Cell membrane</keyword>
<proteinExistence type="predicted"/>
<sequence>MSLTANVIKGVHFVVNPGIVADTLSYMLYITARSIRVRKNVALMNLKIAYPDKDDRWRKEILKKLYFHLSLSIVEFLSLTKNPSLVAKCVTRVEGEEYLTDIAKKGRGLVLLTGHIGNWELLAAWLAHRGYPLVAGVRNPNDVHVSELLSSYRKKLGVDTIPKKKILLKGVKLLRQGKFIGVLADQDGGKEGLKLSFMGKEASTVGGPAALSLIAGVPVVPITSYRVAPFKHEVLVLPPIEPYATMPRDDAIMKMTQRFNEILEGFIKLHPEQWLWFHRRWRA</sequence>
<keyword evidence="6 7" id="KW-0012">Acyltransferase</keyword>
<dbReference type="AlphaFoldDB" id="A0A0T5X927"/>
<dbReference type="CDD" id="cd07984">
    <property type="entry name" value="LPLAT_LABLAT-like"/>
    <property type="match status" value="1"/>
</dbReference>
<evidence type="ECO:0000256" key="6">
    <source>
        <dbReference type="ARBA" id="ARBA00023315"/>
    </source>
</evidence>
<dbReference type="OrthoDB" id="9801955at2"/>
<accession>A0A0T5X927</accession>
<keyword evidence="8" id="KW-1185">Reference proteome</keyword>
<dbReference type="PANTHER" id="PTHR30606">
    <property type="entry name" value="LIPID A BIOSYNTHESIS LAUROYL ACYLTRANSFERASE"/>
    <property type="match status" value="1"/>
</dbReference>
<protein>
    <submittedName>
        <fullName evidence="7">Lipid A biosynthesis (KDO)2-(Lauroyl)-lipid IVA acyltransferase</fullName>
    </submittedName>
</protein>
<evidence type="ECO:0000256" key="5">
    <source>
        <dbReference type="ARBA" id="ARBA00023136"/>
    </source>
</evidence>
<evidence type="ECO:0000256" key="1">
    <source>
        <dbReference type="ARBA" id="ARBA00004533"/>
    </source>
</evidence>
<keyword evidence="4 7" id="KW-0808">Transferase</keyword>
<gene>
    <name evidence="7" type="ORF">HMPREF1705_04160</name>
</gene>
<dbReference type="GO" id="GO:0009247">
    <property type="term" value="P:glycolipid biosynthetic process"/>
    <property type="evidence" value="ECO:0007669"/>
    <property type="project" value="UniProtKB-ARBA"/>
</dbReference>
<evidence type="ECO:0000256" key="4">
    <source>
        <dbReference type="ARBA" id="ARBA00022679"/>
    </source>
</evidence>
<dbReference type="eggNOG" id="COG1560">
    <property type="taxonomic scope" value="Bacteria"/>
</dbReference>
<dbReference type="Pfam" id="PF03279">
    <property type="entry name" value="Lip_A_acyltrans"/>
    <property type="match status" value="1"/>
</dbReference>
<evidence type="ECO:0000256" key="2">
    <source>
        <dbReference type="ARBA" id="ARBA00022475"/>
    </source>
</evidence>
<comment type="caution">
    <text evidence="7">The sequence shown here is derived from an EMBL/GenBank/DDBJ whole genome shotgun (WGS) entry which is preliminary data.</text>
</comment>
<dbReference type="PANTHER" id="PTHR30606:SF10">
    <property type="entry name" value="PHOSPHATIDYLINOSITOL MANNOSIDE ACYLTRANSFERASE"/>
    <property type="match status" value="1"/>
</dbReference>
<comment type="subcellular location">
    <subcellularLocation>
        <location evidence="1">Cell inner membrane</location>
    </subcellularLocation>
</comment>
<dbReference type="GO" id="GO:0016746">
    <property type="term" value="F:acyltransferase activity"/>
    <property type="evidence" value="ECO:0007669"/>
    <property type="project" value="UniProtKB-KW"/>
</dbReference>
<dbReference type="Proteomes" id="UP000005273">
    <property type="component" value="Unassembled WGS sequence"/>
</dbReference>
<keyword evidence="3" id="KW-0997">Cell inner membrane</keyword>
<organism evidence="7 8">
    <name type="scientific">Acetomicrobium hydrogeniformans ATCC BAA-1850</name>
    <dbReference type="NCBI Taxonomy" id="592015"/>
    <lineage>
        <taxon>Bacteria</taxon>
        <taxon>Thermotogati</taxon>
        <taxon>Synergistota</taxon>
        <taxon>Synergistia</taxon>
        <taxon>Synergistales</taxon>
        <taxon>Acetomicrobiaceae</taxon>
        <taxon>Acetomicrobium</taxon>
    </lineage>
</organism>
<name>A0A0T5X927_9BACT</name>
<evidence type="ECO:0000256" key="3">
    <source>
        <dbReference type="ARBA" id="ARBA00022519"/>
    </source>
</evidence>
<dbReference type="RefSeq" id="WP_009201935.1">
    <property type="nucleotide sequence ID" value="NZ_ACJX03000001.1"/>
</dbReference>
<dbReference type="GO" id="GO:0005886">
    <property type="term" value="C:plasma membrane"/>
    <property type="evidence" value="ECO:0007669"/>
    <property type="project" value="UniProtKB-SubCell"/>
</dbReference>